<dbReference type="EMBL" id="ML978170">
    <property type="protein sequence ID" value="KAF2032825.1"/>
    <property type="molecule type" value="Genomic_DNA"/>
</dbReference>
<evidence type="ECO:0000256" key="7">
    <source>
        <dbReference type="ARBA" id="ARBA00047943"/>
    </source>
</evidence>
<evidence type="ECO:0000259" key="9">
    <source>
        <dbReference type="Pfam" id="PF13847"/>
    </source>
</evidence>
<dbReference type="GO" id="GO:0032259">
    <property type="term" value="P:methylation"/>
    <property type="evidence" value="ECO:0007669"/>
    <property type="project" value="UniProtKB-KW"/>
</dbReference>
<name>A0A9P4HFV9_9PLEO</name>
<dbReference type="InterPro" id="IPR029063">
    <property type="entry name" value="SAM-dependent_MTases_sf"/>
</dbReference>
<comment type="similarity">
    <text evidence="3">Belongs to the methyltransferase superfamily. Arsenite methyltransferase family.</text>
</comment>
<comment type="caution">
    <text evidence="10">The sequence shown here is derived from an EMBL/GenBank/DDBJ whole genome shotgun (WGS) entry which is preliminary data.</text>
</comment>
<keyword evidence="11" id="KW-1185">Reference proteome</keyword>
<sequence>MDSTAIYNHVAERYSATARGDTSTHHVKIVAQAFGYSAEELASIPSESNLGLGCGNPLALASLNPGETVVDLGCGAGFDVFLAAKKLGDSGKAIGVDMNEDMLTKARSNASKTNITNVSFIKSRITCIDLPDASADVIISNCVINLVPDKEKHYVFEEMHRILKPGGRVAVSDILTKKPLPEDMKQNVALYVGCVAGASMKEEYEKWLSDAGFEDVAIVDTGSDLNVYTSGEVNIGCCSGVSEKKEEVPQTCCGPKKDIDGGVVQDMKRDLSNLDLNEWAGSFKIFAVKNP</sequence>
<reference evidence="10" key="1">
    <citation type="journal article" date="2020" name="Stud. Mycol.">
        <title>101 Dothideomycetes genomes: a test case for predicting lifestyles and emergence of pathogens.</title>
        <authorList>
            <person name="Haridas S."/>
            <person name="Albert R."/>
            <person name="Binder M."/>
            <person name="Bloem J."/>
            <person name="Labutti K."/>
            <person name="Salamov A."/>
            <person name="Andreopoulos B."/>
            <person name="Baker S."/>
            <person name="Barry K."/>
            <person name="Bills G."/>
            <person name="Bluhm B."/>
            <person name="Cannon C."/>
            <person name="Castanera R."/>
            <person name="Culley D."/>
            <person name="Daum C."/>
            <person name="Ezra D."/>
            <person name="Gonzalez J."/>
            <person name="Henrissat B."/>
            <person name="Kuo A."/>
            <person name="Liang C."/>
            <person name="Lipzen A."/>
            <person name="Lutzoni F."/>
            <person name="Magnuson J."/>
            <person name="Mondo S."/>
            <person name="Nolan M."/>
            <person name="Ohm R."/>
            <person name="Pangilinan J."/>
            <person name="Park H.-J."/>
            <person name="Ramirez L."/>
            <person name="Alfaro M."/>
            <person name="Sun H."/>
            <person name="Tritt A."/>
            <person name="Yoshinaga Y."/>
            <person name="Zwiers L.-H."/>
            <person name="Turgeon B."/>
            <person name="Goodwin S."/>
            <person name="Spatafora J."/>
            <person name="Crous P."/>
            <person name="Grigoriev I."/>
        </authorList>
    </citation>
    <scope>NUCLEOTIDE SEQUENCE</scope>
    <source>
        <strain evidence="10">CBS 110217</strain>
    </source>
</reference>
<evidence type="ECO:0000256" key="1">
    <source>
        <dbReference type="ARBA" id="ARBA00022679"/>
    </source>
</evidence>
<evidence type="ECO:0000313" key="10">
    <source>
        <dbReference type="EMBL" id="KAF2032825.1"/>
    </source>
</evidence>
<accession>A0A9P4HFV9</accession>
<evidence type="ECO:0000256" key="6">
    <source>
        <dbReference type="ARBA" id="ARBA00047941"/>
    </source>
</evidence>
<evidence type="ECO:0000256" key="5">
    <source>
        <dbReference type="ARBA" id="ARBA00034545"/>
    </source>
</evidence>
<gene>
    <name evidence="10" type="ORF">EK21DRAFT_86834</name>
</gene>
<protein>
    <recommendedName>
        <fullName evidence="5">Arsenite methyltransferase</fullName>
        <ecNumber evidence="4">2.1.1.137</ecNumber>
    </recommendedName>
</protein>
<dbReference type="InterPro" id="IPR026669">
    <property type="entry name" value="Arsenite_MeTrfase-like"/>
</dbReference>
<evidence type="ECO:0000256" key="3">
    <source>
        <dbReference type="ARBA" id="ARBA00034487"/>
    </source>
</evidence>
<dbReference type="PANTHER" id="PTHR43675">
    <property type="entry name" value="ARSENITE METHYLTRANSFERASE"/>
    <property type="match status" value="1"/>
</dbReference>
<dbReference type="Proteomes" id="UP000799777">
    <property type="component" value="Unassembled WGS sequence"/>
</dbReference>
<evidence type="ECO:0000256" key="2">
    <source>
        <dbReference type="ARBA" id="ARBA00022691"/>
    </source>
</evidence>
<keyword evidence="10" id="KW-0489">Methyltransferase</keyword>
<comment type="catalytic activity">
    <reaction evidence="6">
        <text>arsenic triglutathione + [thioredoxin]-dithiol + S-adenosyl-L-methionine + 2 H2O = methylarsonous acid + [thioredoxin]-disulfide + 3 glutathione + S-adenosyl-L-homocysteine + H(+)</text>
        <dbReference type="Rhea" id="RHEA:69460"/>
        <dbReference type="Rhea" id="RHEA-COMP:10698"/>
        <dbReference type="Rhea" id="RHEA-COMP:10700"/>
        <dbReference type="ChEBI" id="CHEBI:15377"/>
        <dbReference type="ChEBI" id="CHEBI:15378"/>
        <dbReference type="ChEBI" id="CHEBI:17826"/>
        <dbReference type="ChEBI" id="CHEBI:29950"/>
        <dbReference type="ChEBI" id="CHEBI:50058"/>
        <dbReference type="ChEBI" id="CHEBI:57856"/>
        <dbReference type="ChEBI" id="CHEBI:57925"/>
        <dbReference type="ChEBI" id="CHEBI:59789"/>
        <dbReference type="ChEBI" id="CHEBI:183640"/>
        <dbReference type="EC" id="2.1.1.137"/>
    </reaction>
</comment>
<feature type="domain" description="Methyltransferase" evidence="9">
    <location>
        <begin position="64"/>
        <end position="212"/>
    </location>
</feature>
<dbReference type="OrthoDB" id="66144at2759"/>
<dbReference type="Pfam" id="PF13847">
    <property type="entry name" value="Methyltransf_31"/>
    <property type="match status" value="1"/>
</dbReference>
<evidence type="ECO:0000256" key="8">
    <source>
        <dbReference type="ARBA" id="ARBA00048428"/>
    </source>
</evidence>
<dbReference type="AlphaFoldDB" id="A0A9P4HFV9"/>
<evidence type="ECO:0000313" key="11">
    <source>
        <dbReference type="Proteomes" id="UP000799777"/>
    </source>
</evidence>
<dbReference type="GO" id="GO:0030791">
    <property type="term" value="F:arsenite methyltransferase activity"/>
    <property type="evidence" value="ECO:0007669"/>
    <property type="project" value="UniProtKB-EC"/>
</dbReference>
<dbReference type="InterPro" id="IPR025714">
    <property type="entry name" value="Methyltranfer_dom"/>
</dbReference>
<proteinExistence type="inferred from homology"/>
<organism evidence="10 11">
    <name type="scientific">Setomelanomma holmii</name>
    <dbReference type="NCBI Taxonomy" id="210430"/>
    <lineage>
        <taxon>Eukaryota</taxon>
        <taxon>Fungi</taxon>
        <taxon>Dikarya</taxon>
        <taxon>Ascomycota</taxon>
        <taxon>Pezizomycotina</taxon>
        <taxon>Dothideomycetes</taxon>
        <taxon>Pleosporomycetidae</taxon>
        <taxon>Pleosporales</taxon>
        <taxon>Pleosporineae</taxon>
        <taxon>Phaeosphaeriaceae</taxon>
        <taxon>Setomelanomma</taxon>
    </lineage>
</organism>
<evidence type="ECO:0000256" key="4">
    <source>
        <dbReference type="ARBA" id="ARBA00034521"/>
    </source>
</evidence>
<dbReference type="PANTHER" id="PTHR43675:SF8">
    <property type="entry name" value="ARSENITE METHYLTRANSFERASE"/>
    <property type="match status" value="1"/>
</dbReference>
<comment type="catalytic activity">
    <reaction evidence="8">
        <text>arsenic triglutathione + 3 [thioredoxin]-dithiol + 3 S-adenosyl-L-methionine = trimethylarsine + 3 [thioredoxin]-disulfide + 3 glutathione + 3 S-adenosyl-L-homocysteine + 3 H(+)</text>
        <dbReference type="Rhea" id="RHEA:69432"/>
        <dbReference type="Rhea" id="RHEA-COMP:10698"/>
        <dbReference type="Rhea" id="RHEA-COMP:10700"/>
        <dbReference type="ChEBI" id="CHEBI:15378"/>
        <dbReference type="ChEBI" id="CHEBI:27130"/>
        <dbReference type="ChEBI" id="CHEBI:29950"/>
        <dbReference type="ChEBI" id="CHEBI:50058"/>
        <dbReference type="ChEBI" id="CHEBI:57856"/>
        <dbReference type="ChEBI" id="CHEBI:57925"/>
        <dbReference type="ChEBI" id="CHEBI:59789"/>
        <dbReference type="ChEBI" id="CHEBI:183640"/>
        <dbReference type="EC" id="2.1.1.137"/>
    </reaction>
</comment>
<dbReference type="EC" id="2.1.1.137" evidence="4"/>
<keyword evidence="2" id="KW-0949">S-adenosyl-L-methionine</keyword>
<keyword evidence="1" id="KW-0808">Transferase</keyword>
<comment type="catalytic activity">
    <reaction evidence="7">
        <text>arsenic triglutathione + 2 [thioredoxin]-dithiol + 2 S-adenosyl-L-methionine + H2O = dimethylarsinous acid + 2 [thioredoxin]-disulfide + 3 glutathione + 2 S-adenosyl-L-homocysteine + 2 H(+)</text>
        <dbReference type="Rhea" id="RHEA:69464"/>
        <dbReference type="Rhea" id="RHEA-COMP:10698"/>
        <dbReference type="Rhea" id="RHEA-COMP:10700"/>
        <dbReference type="ChEBI" id="CHEBI:15377"/>
        <dbReference type="ChEBI" id="CHEBI:15378"/>
        <dbReference type="ChEBI" id="CHEBI:23808"/>
        <dbReference type="ChEBI" id="CHEBI:29950"/>
        <dbReference type="ChEBI" id="CHEBI:50058"/>
        <dbReference type="ChEBI" id="CHEBI:57856"/>
        <dbReference type="ChEBI" id="CHEBI:57925"/>
        <dbReference type="ChEBI" id="CHEBI:59789"/>
        <dbReference type="ChEBI" id="CHEBI:183640"/>
        <dbReference type="EC" id="2.1.1.137"/>
    </reaction>
</comment>
<dbReference type="CDD" id="cd02440">
    <property type="entry name" value="AdoMet_MTases"/>
    <property type="match status" value="1"/>
</dbReference>
<dbReference type="SUPFAM" id="SSF53335">
    <property type="entry name" value="S-adenosyl-L-methionine-dependent methyltransferases"/>
    <property type="match status" value="1"/>
</dbReference>
<dbReference type="Gene3D" id="3.40.50.150">
    <property type="entry name" value="Vaccinia Virus protein VP39"/>
    <property type="match status" value="1"/>
</dbReference>
<dbReference type="NCBIfam" id="NF008823">
    <property type="entry name" value="PRK11873.1"/>
    <property type="match status" value="1"/>
</dbReference>